<keyword evidence="3" id="KW-0808">Transferase</keyword>
<dbReference type="InterPro" id="IPR029063">
    <property type="entry name" value="SAM-dependent_MTases_sf"/>
</dbReference>
<dbReference type="PANTHER" id="PTHR42912">
    <property type="entry name" value="METHYLTRANSFERASE"/>
    <property type="match status" value="1"/>
</dbReference>
<dbReference type="CDD" id="cd02440">
    <property type="entry name" value="AdoMet_MTases"/>
    <property type="match status" value="1"/>
</dbReference>
<dbReference type="Pfam" id="PF08241">
    <property type="entry name" value="Methyltransf_11"/>
    <property type="match status" value="1"/>
</dbReference>
<evidence type="ECO:0000259" key="2">
    <source>
        <dbReference type="Pfam" id="PF08241"/>
    </source>
</evidence>
<name>A0AAW8FKL7_9ACTN</name>
<comment type="caution">
    <text evidence="3">The sequence shown here is derived from an EMBL/GenBank/DDBJ whole genome shotgun (WGS) entry which is preliminary data.</text>
</comment>
<dbReference type="InterPro" id="IPR013216">
    <property type="entry name" value="Methyltransf_11"/>
</dbReference>
<dbReference type="InterPro" id="IPR050508">
    <property type="entry name" value="Methyltransf_Superfamily"/>
</dbReference>
<protein>
    <submittedName>
        <fullName evidence="3">SAM-dependent methyltransferase</fullName>
    </submittedName>
</protein>
<feature type="domain" description="Methyltransferase type 11" evidence="2">
    <location>
        <begin position="81"/>
        <end position="169"/>
    </location>
</feature>
<accession>A0AAW8FKL7</accession>
<proteinExistence type="predicted"/>
<evidence type="ECO:0000313" key="3">
    <source>
        <dbReference type="EMBL" id="MDQ0910068.1"/>
    </source>
</evidence>
<dbReference type="GO" id="GO:0008757">
    <property type="term" value="F:S-adenosylmethionine-dependent methyltransferase activity"/>
    <property type="evidence" value="ECO:0007669"/>
    <property type="project" value="InterPro"/>
</dbReference>
<evidence type="ECO:0000313" key="4">
    <source>
        <dbReference type="Proteomes" id="UP001234216"/>
    </source>
</evidence>
<dbReference type="SUPFAM" id="SSF53335">
    <property type="entry name" value="S-adenosyl-L-methionine-dependent methyltransferases"/>
    <property type="match status" value="1"/>
</dbReference>
<dbReference type="Proteomes" id="UP001234216">
    <property type="component" value="Unassembled WGS sequence"/>
</dbReference>
<dbReference type="Gene3D" id="3.40.50.150">
    <property type="entry name" value="Vaccinia Virus protein VP39"/>
    <property type="match status" value="1"/>
</dbReference>
<dbReference type="EMBL" id="JAUSZV010000005">
    <property type="protein sequence ID" value="MDQ0910068.1"/>
    <property type="molecule type" value="Genomic_DNA"/>
</dbReference>
<keyword evidence="3" id="KW-0489">Methyltransferase</keyword>
<sequence length="301" mass="31645">MTSPENTTPLYTDERGRPADRLFQPPPLPPTADATEAFDAAERDMWQGRTEAYAGSFARLCAHPVGALLDAAGVGEGTRVLDVGTGTGTAAVAARARGARVSAVDADAGMVAAARARGLDARIGVLPELPYRDGEFDAVVGNFVVNHVGRPRAALAELHRILRPGGRIALTTWSARRGAGQDLLGRACQAGGAVPPAYLPRLDPAEDWIRTADGLAELLGGAGFIEAEAAELTWEHRAGVEEWWSAAAGGVATIGLIVTSQDPETVVRIRREYERLSAEHTVAEGQLALPHIALLGSGRRA</sequence>
<gene>
    <name evidence="3" type="ORF">QFZ22_006053</name>
</gene>
<organism evidence="3 4">
    <name type="scientific">Streptomyces canus</name>
    <dbReference type="NCBI Taxonomy" id="58343"/>
    <lineage>
        <taxon>Bacteria</taxon>
        <taxon>Bacillati</taxon>
        <taxon>Actinomycetota</taxon>
        <taxon>Actinomycetes</taxon>
        <taxon>Kitasatosporales</taxon>
        <taxon>Streptomycetaceae</taxon>
        <taxon>Streptomyces</taxon>
        <taxon>Streptomyces aurantiacus group</taxon>
    </lineage>
</organism>
<dbReference type="PANTHER" id="PTHR42912:SF80">
    <property type="entry name" value="METHYLTRANSFERASE DOMAIN-CONTAINING PROTEIN"/>
    <property type="match status" value="1"/>
</dbReference>
<reference evidence="3" key="1">
    <citation type="submission" date="2023-07" db="EMBL/GenBank/DDBJ databases">
        <title>Comparative genomics of wheat-associated soil bacteria to identify genetic determinants of phenazine resistance.</title>
        <authorList>
            <person name="Mouncey N."/>
        </authorList>
    </citation>
    <scope>NUCLEOTIDE SEQUENCE</scope>
    <source>
        <strain evidence="3">V4I22</strain>
    </source>
</reference>
<feature type="region of interest" description="Disordered" evidence="1">
    <location>
        <begin position="1"/>
        <end position="34"/>
    </location>
</feature>
<evidence type="ECO:0000256" key="1">
    <source>
        <dbReference type="SAM" id="MobiDB-lite"/>
    </source>
</evidence>
<dbReference type="GO" id="GO:0032259">
    <property type="term" value="P:methylation"/>
    <property type="evidence" value="ECO:0007669"/>
    <property type="project" value="UniProtKB-KW"/>
</dbReference>
<feature type="compositionally biased region" description="Polar residues" evidence="1">
    <location>
        <begin position="1"/>
        <end position="10"/>
    </location>
</feature>
<dbReference type="AlphaFoldDB" id="A0AAW8FKL7"/>